<feature type="transmembrane region" description="Helical" evidence="1">
    <location>
        <begin position="33"/>
        <end position="55"/>
    </location>
</feature>
<accession>F2G3G7</accession>
<gene>
    <name evidence="3" type="ordered locus">MADE_1016170</name>
</gene>
<keyword evidence="1" id="KW-1133">Transmembrane helix</keyword>
<dbReference type="KEGG" id="amc:MADE_1016170"/>
<evidence type="ECO:0000313" key="4">
    <source>
        <dbReference type="Proteomes" id="UP000001870"/>
    </source>
</evidence>
<feature type="transmembrane region" description="Helical" evidence="1">
    <location>
        <begin position="94"/>
        <end position="118"/>
    </location>
</feature>
<dbReference type="EMBL" id="CP001103">
    <property type="protein sequence ID" value="AEA99364.1"/>
    <property type="molecule type" value="Genomic_DNA"/>
</dbReference>
<proteinExistence type="predicted"/>
<keyword evidence="1" id="KW-0812">Transmembrane</keyword>
<feature type="transmembrane region" description="Helical" evidence="1">
    <location>
        <begin position="67"/>
        <end position="88"/>
    </location>
</feature>
<dbReference type="AlphaFoldDB" id="F2G3G7"/>
<keyword evidence="1" id="KW-0472">Membrane</keyword>
<feature type="transmembrane region" description="Helical" evidence="1">
    <location>
        <begin position="138"/>
        <end position="159"/>
    </location>
</feature>
<sequence length="165" mass="18109">MEAFLFSVIDTLQTSQLNHFVMDNAVVFPVLEMAHFLGLSMLFGALLIVDLRLIGVAKKIPINHVESFLRFALIGFAINAITGVLFVIGDPGRYLVNIAFGLKMLVIGLAGVNTLYFVKRVKPQLDNAHKVQTAGAEAAIVAWLSIVLWLSVIVLGRFIPYVETP</sequence>
<organism evidence="3 4">
    <name type="scientific">Alteromonas mediterranea (strain DSM 17117 / CIP 110805 / LMG 28347 / Deep ecotype)</name>
    <dbReference type="NCBI Taxonomy" id="1774373"/>
    <lineage>
        <taxon>Bacteria</taxon>
        <taxon>Pseudomonadati</taxon>
        <taxon>Pseudomonadota</taxon>
        <taxon>Gammaproteobacteria</taxon>
        <taxon>Alteromonadales</taxon>
        <taxon>Alteromonadaceae</taxon>
        <taxon>Alteromonas/Salinimonas group</taxon>
        <taxon>Alteromonas</taxon>
    </lineage>
</organism>
<dbReference type="Proteomes" id="UP000001870">
    <property type="component" value="Chromosome"/>
</dbReference>
<evidence type="ECO:0000259" key="2">
    <source>
        <dbReference type="Pfam" id="PF20349"/>
    </source>
</evidence>
<evidence type="ECO:0000313" key="3">
    <source>
        <dbReference type="EMBL" id="AEA99364.1"/>
    </source>
</evidence>
<feature type="domain" description="DUF6644" evidence="2">
    <location>
        <begin position="33"/>
        <end position="161"/>
    </location>
</feature>
<name>F2G3G7_ALTMD</name>
<dbReference type="InterPro" id="IPR046586">
    <property type="entry name" value="DUF6644"/>
</dbReference>
<reference evidence="3 4" key="2">
    <citation type="journal article" date="2015" name="Antonie Van Leeuwenhoek">
        <title>Ecophysiological diversity of a novel member of the genus Alteromonas, and description of Alteromonas mediterranea sp. nov.</title>
        <authorList>
            <person name="Ivanova E.P."/>
            <person name="Lopez-Perez M."/>
            <person name="Zabalos M."/>
            <person name="Nguyen S.H."/>
            <person name="Webb H.K."/>
            <person name="Ryan J."/>
            <person name="Lagutin K."/>
            <person name="Vyssotski M."/>
            <person name="Crawford R.J."/>
            <person name="Rodriguez-Valera F."/>
        </authorList>
    </citation>
    <scope>NUCLEOTIDE SEQUENCE [LARGE SCALE GENOMIC DNA]</scope>
    <source>
        <strain evidence="4">DSM 17117 / CIP 110805 / LMG 28347 / Deep ecotype</strain>
    </source>
</reference>
<dbReference type="Pfam" id="PF20349">
    <property type="entry name" value="DUF6644"/>
    <property type="match status" value="1"/>
</dbReference>
<reference evidence="3 4" key="1">
    <citation type="journal article" date="2008" name="ISME J.">
        <title>Comparative genomics of two ecotypes of the marine planktonic copiotroph Alteromonas macleodii suggests alternative lifestyles associated with different kinds of particulate organic matter.</title>
        <authorList>
            <person name="Ivars-Martinez E."/>
            <person name="Martin-Cuadrado A.B."/>
            <person name="D'Auria G."/>
            <person name="Mira A."/>
            <person name="Ferriera S."/>
            <person name="Johnson J."/>
            <person name="Friedman R."/>
            <person name="Rodriguez-Valera F."/>
        </authorList>
    </citation>
    <scope>NUCLEOTIDE SEQUENCE [LARGE SCALE GENOMIC DNA]</scope>
    <source>
        <strain evidence="4">DSM 17117 / CIP 110805 / LMG 28347 / Deep ecotype</strain>
    </source>
</reference>
<dbReference type="HOGENOM" id="CLU_116250_0_0_6"/>
<evidence type="ECO:0000256" key="1">
    <source>
        <dbReference type="SAM" id="Phobius"/>
    </source>
</evidence>
<keyword evidence="4" id="KW-1185">Reference proteome</keyword>
<protein>
    <recommendedName>
        <fullName evidence="2">DUF6644 domain-containing protein</fullName>
    </recommendedName>
</protein>